<dbReference type="Proteomes" id="UP001172630">
    <property type="component" value="Unassembled WGS sequence"/>
</dbReference>
<evidence type="ECO:0000313" key="2">
    <source>
        <dbReference type="EMBL" id="MDL2406583.1"/>
    </source>
</evidence>
<reference evidence="2" key="1">
    <citation type="submission" date="2023-06" db="EMBL/GenBank/DDBJ databases">
        <title>Phylogenetic Diversity of Rhizobium strains.</title>
        <authorList>
            <person name="Moura F.T."/>
            <person name="Helene L.C.F."/>
            <person name="Hungria M."/>
        </authorList>
    </citation>
    <scope>NUCLEOTIDE SEQUENCE</scope>
    <source>
        <strain evidence="2">CCGE524</strain>
    </source>
</reference>
<dbReference type="RefSeq" id="WP_285879687.1">
    <property type="nucleotide sequence ID" value="NZ_JARFYN010000014.1"/>
</dbReference>
<dbReference type="InterPro" id="IPR029036">
    <property type="entry name" value="P5CR_dimer"/>
</dbReference>
<keyword evidence="3" id="KW-1185">Reference proteome</keyword>
<evidence type="ECO:0000313" key="3">
    <source>
        <dbReference type="Proteomes" id="UP001172630"/>
    </source>
</evidence>
<proteinExistence type="predicted"/>
<dbReference type="Pfam" id="PF14748">
    <property type="entry name" value="P5CR_dimer"/>
    <property type="match status" value="1"/>
</dbReference>
<comment type="caution">
    <text evidence="2">The sequence shown here is derived from an EMBL/GenBank/DDBJ whole genome shotgun (WGS) entry which is preliminary data.</text>
</comment>
<feature type="domain" description="Pyrroline-5-carboxylate reductase dimerisation" evidence="1">
    <location>
        <begin position="1"/>
        <end position="81"/>
    </location>
</feature>
<gene>
    <name evidence="2" type="ORF">PY650_13105</name>
</gene>
<dbReference type="EMBL" id="JARFYN010000014">
    <property type="protein sequence ID" value="MDL2406583.1"/>
    <property type="molecule type" value="Genomic_DNA"/>
</dbReference>
<organism evidence="2 3">
    <name type="scientific">Rhizobium calliandrae</name>
    <dbReference type="NCBI Taxonomy" id="1312182"/>
    <lineage>
        <taxon>Bacteria</taxon>
        <taxon>Pseudomonadati</taxon>
        <taxon>Pseudomonadota</taxon>
        <taxon>Alphaproteobacteria</taxon>
        <taxon>Hyphomicrobiales</taxon>
        <taxon>Rhizobiaceae</taxon>
        <taxon>Rhizobium/Agrobacterium group</taxon>
        <taxon>Rhizobium</taxon>
    </lineage>
</organism>
<name>A0ABT7KGX5_9HYPH</name>
<evidence type="ECO:0000259" key="1">
    <source>
        <dbReference type="Pfam" id="PF14748"/>
    </source>
</evidence>
<dbReference type="SUPFAM" id="SSF48179">
    <property type="entry name" value="6-phosphogluconate dehydrogenase C-terminal domain-like"/>
    <property type="match status" value="1"/>
</dbReference>
<sequence length="84" mass="8951">MVNDAISRGIAPDLALRAAQSVLIGTGRLQEFHAASPAETVKTFVDYAGTTAARIKTMREKGFDAIVGAGLQAAFRKAFELRTL</sequence>
<dbReference type="Gene3D" id="1.10.3730.10">
    <property type="entry name" value="ProC C-terminal domain-like"/>
    <property type="match status" value="1"/>
</dbReference>
<dbReference type="InterPro" id="IPR008927">
    <property type="entry name" value="6-PGluconate_DH-like_C_sf"/>
</dbReference>
<accession>A0ABT7KGX5</accession>
<protein>
    <submittedName>
        <fullName evidence="2">Pyrroline-5-carboxylate reductase dimerization domain-containing protein</fullName>
    </submittedName>
</protein>